<dbReference type="RefSeq" id="WP_254014689.1">
    <property type="nucleotide sequence ID" value="NZ_JAMZMM010000440.1"/>
</dbReference>
<dbReference type="AlphaFoldDB" id="A0AAE3GWW6"/>
<dbReference type="InterPro" id="IPR044849">
    <property type="entry name" value="CASTOR/POLLUX/SYM8-like"/>
</dbReference>
<feature type="domain" description="CASTOR/POLLUX/SYM8 ion channel conserved" evidence="9">
    <location>
        <begin position="287"/>
        <end position="382"/>
    </location>
</feature>
<evidence type="ECO:0000259" key="10">
    <source>
        <dbReference type="Pfam" id="PF22614"/>
    </source>
</evidence>
<organism evidence="11 12">
    <name type="scientific">Limnofasciculus baicalensis BBK-W-15</name>
    <dbReference type="NCBI Taxonomy" id="2699891"/>
    <lineage>
        <taxon>Bacteria</taxon>
        <taxon>Bacillati</taxon>
        <taxon>Cyanobacteriota</taxon>
        <taxon>Cyanophyceae</taxon>
        <taxon>Coleofasciculales</taxon>
        <taxon>Coleofasciculaceae</taxon>
        <taxon>Limnofasciculus</taxon>
        <taxon>Limnofasciculus baicalensis</taxon>
    </lineage>
</organism>
<evidence type="ECO:0000256" key="6">
    <source>
        <dbReference type="ARBA" id="ARBA00023065"/>
    </source>
</evidence>
<keyword evidence="12" id="KW-1185">Reference proteome</keyword>
<accession>A0AAE3GWW6</accession>
<dbReference type="Proteomes" id="UP001204953">
    <property type="component" value="Unassembled WGS sequence"/>
</dbReference>
<keyword evidence="3" id="KW-0813">Transport</keyword>
<sequence length="661" mass="73412">MKNNKTISSQNQIPWKKRLQYNFDNFMSKGGMSVFLALVSAFFTAFLLMTLLRTSFEKLFPNDYINDSSELLWEVFVELIGLRDTGDEANFAAKTAGIITIFVGLVLFSSLVAFITQEFEAKLLALRKGKSPVVEANHTLILGFSDRIIDIIQELVVANESESDAVVVILSQESKEEMDDFLRNNLGEIKTTRVVTRNGSITSLNDLKKVGVEVAKSAIVLNEAKGSDPEAVKTLADARVVKSILAVVAANGEENLPQIVAELHSQQYRRLAENIVPGAVTTLNEADILGRILVQTSRSAGLATVYLNLVGFEGNEFYFYRANSGWHSVTFRELPFHFSNGIPLGVRHADGTLTIKPSQDYKLADDDEAIILAEDDSTIDFNPNPVVEPQNIGYLDYGPTLEPKIEKYLVLGWNSKARIALREYAAYLTKGSQVDLAVNELSEEIQSEFDKIAKAYPDIKMEAKEIDVNSIKQLKSLNPHEYTSISILASTGENAEEIDAKTLTILLEMRQIFRDYAAETGKPVFTDLIAEIIDSQETDLVIKAGVKDFVLTNQFVSKILAQVSQEPDVMSIYRDLFSADGSELYIKPISLYFPVELIGKLTFADCVLAAQHRNEVCLGVRISAHATDKDKNFGIDLVPRMNKRLNLTFSDALITLADDQT</sequence>
<name>A0AAE3GWW6_9CYAN</name>
<dbReference type="InterPro" id="IPR003148">
    <property type="entry name" value="RCK_N"/>
</dbReference>
<comment type="similarity">
    <text evidence="2">Belongs to the castor/pollux (TC 1.A.1.23) family.</text>
</comment>
<comment type="subcellular location">
    <subcellularLocation>
        <location evidence="1">Endomembrane system</location>
        <topology evidence="1">Multi-pass membrane protein</topology>
    </subcellularLocation>
</comment>
<dbReference type="Gene3D" id="3.40.50.720">
    <property type="entry name" value="NAD(P)-binding Rossmann-like Domain"/>
    <property type="match status" value="2"/>
</dbReference>
<dbReference type="Pfam" id="PF06241">
    <property type="entry name" value="Castor_Poll_mid"/>
    <property type="match status" value="1"/>
</dbReference>
<dbReference type="Pfam" id="PF22614">
    <property type="entry name" value="Slo-like_RCK"/>
    <property type="match status" value="1"/>
</dbReference>
<reference evidence="11" key="1">
    <citation type="submission" date="2022-06" db="EMBL/GenBank/DDBJ databases">
        <title>New cyanobacteria of genus Symplocastrum in benthos of Lake Baikal.</title>
        <authorList>
            <person name="Sorokovikova E."/>
            <person name="Tikhonova I."/>
            <person name="Krasnopeev A."/>
            <person name="Evseev P."/>
            <person name="Gladkikh A."/>
            <person name="Belykh O."/>
        </authorList>
    </citation>
    <scope>NUCLEOTIDE SEQUENCE</scope>
    <source>
        <strain evidence="11">BBK-W-15</strain>
    </source>
</reference>
<dbReference type="GO" id="GO:0006813">
    <property type="term" value="P:potassium ion transport"/>
    <property type="evidence" value="ECO:0007669"/>
    <property type="project" value="InterPro"/>
</dbReference>
<protein>
    <submittedName>
        <fullName evidence="11">Uncharacterized protein</fullName>
    </submittedName>
</protein>
<keyword evidence="4 8" id="KW-0812">Transmembrane</keyword>
<keyword evidence="6" id="KW-0406">Ion transport</keyword>
<feature type="domain" description="RCK N-terminal" evidence="10">
    <location>
        <begin position="137"/>
        <end position="247"/>
    </location>
</feature>
<proteinExistence type="inferred from homology"/>
<gene>
    <name evidence="11" type="ORF">NJ959_26360</name>
</gene>
<evidence type="ECO:0000256" key="3">
    <source>
        <dbReference type="ARBA" id="ARBA00022448"/>
    </source>
</evidence>
<evidence type="ECO:0000313" key="11">
    <source>
        <dbReference type="EMBL" id="MCP2731959.1"/>
    </source>
</evidence>
<keyword evidence="7 8" id="KW-0472">Membrane</keyword>
<evidence type="ECO:0000256" key="5">
    <source>
        <dbReference type="ARBA" id="ARBA00022989"/>
    </source>
</evidence>
<evidence type="ECO:0000256" key="2">
    <source>
        <dbReference type="ARBA" id="ARBA00008577"/>
    </source>
</evidence>
<feature type="transmembrane region" description="Helical" evidence="8">
    <location>
        <begin position="32"/>
        <end position="52"/>
    </location>
</feature>
<dbReference type="PANTHER" id="PTHR31563">
    <property type="entry name" value="ION CHANNEL POLLUX-RELATED"/>
    <property type="match status" value="1"/>
</dbReference>
<dbReference type="InterPro" id="IPR010420">
    <property type="entry name" value="CASTOR/POLLUX/SYM8_dom"/>
</dbReference>
<evidence type="ECO:0000256" key="1">
    <source>
        <dbReference type="ARBA" id="ARBA00004127"/>
    </source>
</evidence>
<dbReference type="GO" id="GO:0012505">
    <property type="term" value="C:endomembrane system"/>
    <property type="evidence" value="ECO:0007669"/>
    <property type="project" value="UniProtKB-SubCell"/>
</dbReference>
<evidence type="ECO:0000313" key="12">
    <source>
        <dbReference type="Proteomes" id="UP001204953"/>
    </source>
</evidence>
<dbReference type="EMBL" id="JAMZMM010000440">
    <property type="protein sequence ID" value="MCP2731959.1"/>
    <property type="molecule type" value="Genomic_DNA"/>
</dbReference>
<evidence type="ECO:0000259" key="9">
    <source>
        <dbReference type="Pfam" id="PF06241"/>
    </source>
</evidence>
<evidence type="ECO:0000256" key="4">
    <source>
        <dbReference type="ARBA" id="ARBA00022692"/>
    </source>
</evidence>
<evidence type="ECO:0000256" key="8">
    <source>
        <dbReference type="SAM" id="Phobius"/>
    </source>
</evidence>
<feature type="transmembrane region" description="Helical" evidence="8">
    <location>
        <begin position="91"/>
        <end position="115"/>
    </location>
</feature>
<dbReference type="PANTHER" id="PTHR31563:SF10">
    <property type="entry name" value="ION CHANNEL POLLUX-RELATED"/>
    <property type="match status" value="1"/>
</dbReference>
<comment type="caution">
    <text evidence="11">The sequence shown here is derived from an EMBL/GenBank/DDBJ whole genome shotgun (WGS) entry which is preliminary data.</text>
</comment>
<evidence type="ECO:0000256" key="7">
    <source>
        <dbReference type="ARBA" id="ARBA00023136"/>
    </source>
</evidence>
<keyword evidence="5 8" id="KW-1133">Transmembrane helix</keyword>